<reference evidence="5" key="1">
    <citation type="submission" date="2022-10" db="EMBL/GenBank/DDBJ databases">
        <title>Tapping the CABI collections for fungal endophytes: first genome assemblies for Collariella, Neodidymelliopsis, Ascochyta clinopodiicola, Didymella pomorum, Didymosphaeria variabile, Neocosmospora piperis and Neocucurbitaria cava.</title>
        <authorList>
            <person name="Hill R."/>
        </authorList>
    </citation>
    <scope>NUCLEOTIDE SEQUENCE</scope>
    <source>
        <strain evidence="5">IMI 355082</strain>
    </source>
</reference>
<dbReference type="Pfam" id="PF13450">
    <property type="entry name" value="NAD_binding_8"/>
    <property type="match status" value="1"/>
</dbReference>
<dbReference type="InterPro" id="IPR020946">
    <property type="entry name" value="Flavin_mOase-like"/>
</dbReference>
<keyword evidence="2" id="KW-0285">Flavoprotein</keyword>
<dbReference type="PANTHER" id="PTHR42877">
    <property type="entry name" value="L-ORNITHINE N(5)-MONOOXYGENASE-RELATED"/>
    <property type="match status" value="1"/>
</dbReference>
<comment type="similarity">
    <text evidence="1">Belongs to the FAD-binding monooxygenase family.</text>
</comment>
<dbReference type="GO" id="GO:0004499">
    <property type="term" value="F:N,N-dimethylaniline monooxygenase activity"/>
    <property type="evidence" value="ECO:0007669"/>
    <property type="project" value="InterPro"/>
</dbReference>
<dbReference type="AlphaFoldDB" id="A0A9W9CRY3"/>
<sequence>MTEVTTNPSPEPCAYTQFACIGTGFSGIGLGATLKRWYNLGDIQFFDRNSSLGGTWVANRYPGCACDVPTALYSYSYESNPDWTRVLPPAAELWEYLNGVAKKYDLPRHMTFGVEVRRAEWIETRARWRLTIVRLEDKTEFHHECQFLFGATGQIVRPRELDVPGVETFKGPVFHSAQWRDDVDLTDKRVVVFGNGCTGAQLVAAIVDSTKHLTHIARAKHWFLPGMDAYIDDYTRTFLRIPGVSAISRFLVFIFAEDQLRAFYQNWDSKRYRKNMGKKAERYMRKTAPEKYHDMLIPDFEVGCKRRIFDPGYLKALHAENLKLTNESVQEIVPEGVKMADGRLIEADIIVACNGFQMQNFLSPIEVIGVGGVTAEQHWADMGGGPEAYNCVAMSGFPNFFAILGPNTLTGHTSAIIASENSINYSLRVIKPLLDGKGTIAEVQPEAERKYVTQVQDALSKTILATGCGSWYVSKLDDGREWNGTVYPWTQAHYWYRCLFPIWKDWNFRGPTQKKTKSTLGRLVLSLGLVGALAWLLLSNRLGSFNSKLISAYLTRYRRVIGERMARLKLK</sequence>
<evidence type="ECO:0000256" key="2">
    <source>
        <dbReference type="ARBA" id="ARBA00022630"/>
    </source>
</evidence>
<dbReference type="OrthoDB" id="74360at2759"/>
<protein>
    <submittedName>
        <fullName evidence="5">Uncharacterized protein</fullName>
    </submittedName>
</protein>
<dbReference type="EMBL" id="JAPEVB010000007">
    <property type="protein sequence ID" value="KAJ4385583.1"/>
    <property type="molecule type" value="Genomic_DNA"/>
</dbReference>
<organism evidence="5 6">
    <name type="scientific">Gnomoniopsis smithogilvyi</name>
    <dbReference type="NCBI Taxonomy" id="1191159"/>
    <lineage>
        <taxon>Eukaryota</taxon>
        <taxon>Fungi</taxon>
        <taxon>Dikarya</taxon>
        <taxon>Ascomycota</taxon>
        <taxon>Pezizomycotina</taxon>
        <taxon>Sordariomycetes</taxon>
        <taxon>Sordariomycetidae</taxon>
        <taxon>Diaporthales</taxon>
        <taxon>Gnomoniaceae</taxon>
        <taxon>Gnomoniopsis</taxon>
    </lineage>
</organism>
<dbReference type="GO" id="GO:0050660">
    <property type="term" value="F:flavin adenine dinucleotide binding"/>
    <property type="evidence" value="ECO:0007669"/>
    <property type="project" value="InterPro"/>
</dbReference>
<dbReference type="GO" id="GO:0050661">
    <property type="term" value="F:NADP binding"/>
    <property type="evidence" value="ECO:0007669"/>
    <property type="project" value="InterPro"/>
</dbReference>
<dbReference type="Proteomes" id="UP001140453">
    <property type="component" value="Unassembled WGS sequence"/>
</dbReference>
<evidence type="ECO:0000256" key="3">
    <source>
        <dbReference type="ARBA" id="ARBA00022827"/>
    </source>
</evidence>
<evidence type="ECO:0000256" key="4">
    <source>
        <dbReference type="ARBA" id="ARBA00023002"/>
    </source>
</evidence>
<keyword evidence="3" id="KW-0274">FAD</keyword>
<comment type="caution">
    <text evidence="5">The sequence shown here is derived from an EMBL/GenBank/DDBJ whole genome shotgun (WGS) entry which is preliminary data.</text>
</comment>
<dbReference type="InterPro" id="IPR051209">
    <property type="entry name" value="FAD-bind_Monooxygenase_sf"/>
</dbReference>
<accession>A0A9W9CRY3</accession>
<evidence type="ECO:0000313" key="5">
    <source>
        <dbReference type="EMBL" id="KAJ4385583.1"/>
    </source>
</evidence>
<evidence type="ECO:0000313" key="6">
    <source>
        <dbReference type="Proteomes" id="UP001140453"/>
    </source>
</evidence>
<name>A0A9W9CRY3_9PEZI</name>
<keyword evidence="4" id="KW-0560">Oxidoreductase</keyword>
<dbReference type="Pfam" id="PF00743">
    <property type="entry name" value="FMO-like"/>
    <property type="match status" value="1"/>
</dbReference>
<evidence type="ECO:0000256" key="1">
    <source>
        <dbReference type="ARBA" id="ARBA00010139"/>
    </source>
</evidence>
<gene>
    <name evidence="5" type="ORF">N0V93_010012</name>
</gene>
<dbReference type="PANTHER" id="PTHR42877:SF10">
    <property type="entry name" value="L-ORNITHINE N(5)-OXYGENASE"/>
    <property type="match status" value="1"/>
</dbReference>
<dbReference type="Gene3D" id="3.50.50.60">
    <property type="entry name" value="FAD/NAD(P)-binding domain"/>
    <property type="match status" value="2"/>
</dbReference>
<keyword evidence="6" id="KW-1185">Reference proteome</keyword>
<dbReference type="InterPro" id="IPR036188">
    <property type="entry name" value="FAD/NAD-bd_sf"/>
</dbReference>
<dbReference type="SUPFAM" id="SSF51905">
    <property type="entry name" value="FAD/NAD(P)-binding domain"/>
    <property type="match status" value="2"/>
</dbReference>
<proteinExistence type="inferred from homology"/>